<comment type="caution">
    <text evidence="2">The sequence shown here is derived from an EMBL/GenBank/DDBJ whole genome shotgun (WGS) entry which is preliminary data.</text>
</comment>
<evidence type="ECO:0000256" key="1">
    <source>
        <dbReference type="SAM" id="MobiDB-lite"/>
    </source>
</evidence>
<dbReference type="Proteomes" id="UP000310189">
    <property type="component" value="Unassembled WGS sequence"/>
</dbReference>
<dbReference type="OrthoDB" id="3438340at2759"/>
<organism evidence="2 3">
    <name type="scientific">Wallemia hederae</name>
    <dbReference type="NCBI Taxonomy" id="1540922"/>
    <lineage>
        <taxon>Eukaryota</taxon>
        <taxon>Fungi</taxon>
        <taxon>Dikarya</taxon>
        <taxon>Basidiomycota</taxon>
        <taxon>Wallemiomycotina</taxon>
        <taxon>Wallemiomycetes</taxon>
        <taxon>Wallemiales</taxon>
        <taxon>Wallemiaceae</taxon>
        <taxon>Wallemia</taxon>
    </lineage>
</organism>
<feature type="compositionally biased region" description="Low complexity" evidence="1">
    <location>
        <begin position="152"/>
        <end position="161"/>
    </location>
</feature>
<protein>
    <submittedName>
        <fullName evidence="2">Uncharacterized protein</fullName>
    </submittedName>
</protein>
<proteinExistence type="predicted"/>
<evidence type="ECO:0000313" key="2">
    <source>
        <dbReference type="EMBL" id="TIA86771.1"/>
    </source>
</evidence>
<keyword evidence="3" id="KW-1185">Reference proteome</keyword>
<dbReference type="AlphaFoldDB" id="A0A4T0FF04"/>
<reference evidence="2 3" key="1">
    <citation type="submission" date="2019-03" db="EMBL/GenBank/DDBJ databases">
        <title>Sequencing 23 genomes of Wallemia ichthyophaga.</title>
        <authorList>
            <person name="Gostincar C."/>
        </authorList>
    </citation>
    <scope>NUCLEOTIDE SEQUENCE [LARGE SCALE GENOMIC DNA]</scope>
    <source>
        <strain evidence="2 3">EXF-5753</strain>
    </source>
</reference>
<accession>A0A4T0FF04</accession>
<sequence length="161" mass="17665">MTAEIDLDELQAQISLSMGTISDMTSSWQKPSHKASAAPKHDDLSEWMSRPSRLGLGAAPAQTSVSTVDPKLQRKLTQKKPGDGGDTKKTDAENDDEEESKYTTTSAAKKNKSSAKSYLDKPHAAKKAIVGVDTNVQLSKKQRKKLNKKLKQQQQQQQNDA</sequence>
<gene>
    <name evidence="2" type="ORF">E3P99_03574</name>
</gene>
<evidence type="ECO:0000313" key="3">
    <source>
        <dbReference type="Proteomes" id="UP000310189"/>
    </source>
</evidence>
<feature type="region of interest" description="Disordered" evidence="1">
    <location>
        <begin position="23"/>
        <end position="124"/>
    </location>
</feature>
<feature type="compositionally biased region" description="Basic residues" evidence="1">
    <location>
        <begin position="140"/>
        <end position="151"/>
    </location>
</feature>
<dbReference type="EMBL" id="SPNW01000075">
    <property type="protein sequence ID" value="TIA86771.1"/>
    <property type="molecule type" value="Genomic_DNA"/>
</dbReference>
<name>A0A4T0FF04_9BASI</name>
<feature type="compositionally biased region" description="Basic and acidic residues" evidence="1">
    <location>
        <begin position="80"/>
        <end position="92"/>
    </location>
</feature>
<feature type="region of interest" description="Disordered" evidence="1">
    <location>
        <begin position="136"/>
        <end position="161"/>
    </location>
</feature>